<protein>
    <submittedName>
        <fullName evidence="1">(thale cress) hypothetical protein</fullName>
    </submittedName>
</protein>
<organism evidence="1 2">
    <name type="scientific">Arabidopsis thaliana</name>
    <name type="common">Mouse-ear cress</name>
    <dbReference type="NCBI Taxonomy" id="3702"/>
    <lineage>
        <taxon>Eukaryota</taxon>
        <taxon>Viridiplantae</taxon>
        <taxon>Streptophyta</taxon>
        <taxon>Embryophyta</taxon>
        <taxon>Tracheophyta</taxon>
        <taxon>Spermatophyta</taxon>
        <taxon>Magnoliopsida</taxon>
        <taxon>eudicotyledons</taxon>
        <taxon>Gunneridae</taxon>
        <taxon>Pentapetalae</taxon>
        <taxon>rosids</taxon>
        <taxon>malvids</taxon>
        <taxon>Brassicales</taxon>
        <taxon>Brassicaceae</taxon>
        <taxon>Camelineae</taxon>
        <taxon>Arabidopsis</taxon>
    </lineage>
</organism>
<dbReference type="EMBL" id="LR881466">
    <property type="protein sequence ID" value="CAD5314649.1"/>
    <property type="molecule type" value="Genomic_DNA"/>
</dbReference>
<dbReference type="PROSITE" id="PS51257">
    <property type="entry name" value="PROKAR_LIPOPROTEIN"/>
    <property type="match status" value="1"/>
</dbReference>
<gene>
    <name evidence="1" type="ORF">AT9943_LOCUS3073</name>
</gene>
<dbReference type="Proteomes" id="UP000516314">
    <property type="component" value="Chromosome 1"/>
</dbReference>
<evidence type="ECO:0000313" key="2">
    <source>
        <dbReference type="Proteomes" id="UP000516314"/>
    </source>
</evidence>
<name>A0A7G2E1N2_ARATH</name>
<dbReference type="AlphaFoldDB" id="A0A7G2E1N2"/>
<evidence type="ECO:0000313" key="1">
    <source>
        <dbReference type="EMBL" id="CAD5314649.1"/>
    </source>
</evidence>
<proteinExistence type="predicted"/>
<accession>A0A7G2E1N2</accession>
<sequence length="268" mass="30317">MRRKSESILYQLCLQSSLGSSCVLEPAKRRFAILHHRFLLNSRAVLHQHINWLSICNSTDNTFSPFSPDFVDGRKISWTISGAFSGKNIDDKRRAPLLAEWLPPNASFVLKLSEIGLISNHRHCDAAHASTLLCDITSLNLCTITLTHTAPCLLLGDASQPSWICWIKPLWLARSTFSSKLFKPPNLSLLIRRLSAFWTCNLLCRMHQAYSSKEIPSLKPYSSNEISSLNFEPENKPQTAASSMEHFNESSYASIARAHYDHKLIQDF</sequence>
<reference evidence="1 2" key="1">
    <citation type="submission" date="2020-09" db="EMBL/GenBank/DDBJ databases">
        <authorList>
            <person name="Ashkenazy H."/>
        </authorList>
    </citation>
    <scope>NUCLEOTIDE SEQUENCE [LARGE SCALE GENOMIC DNA]</scope>
    <source>
        <strain evidence="2">cv. Cdm-0</strain>
    </source>
</reference>